<dbReference type="KEGG" id="asn:112548006"/>
<protein>
    <submittedName>
        <fullName evidence="3">TP53-target gene 5 protein</fullName>
    </submittedName>
</protein>
<dbReference type="RefSeq" id="XP_025047680.1">
    <property type="nucleotide sequence ID" value="XM_025191895.1"/>
</dbReference>
<dbReference type="CTD" id="27296"/>
<dbReference type="Pfam" id="PF15331">
    <property type="entry name" value="TP53IP5"/>
    <property type="match status" value="2"/>
</dbReference>
<dbReference type="STRING" id="38654.A0A3Q0FNB5"/>
<keyword evidence="2" id="KW-1185">Reference proteome</keyword>
<organism evidence="2 3">
    <name type="scientific">Alligator sinensis</name>
    <name type="common">Chinese alligator</name>
    <dbReference type="NCBI Taxonomy" id="38654"/>
    <lineage>
        <taxon>Eukaryota</taxon>
        <taxon>Metazoa</taxon>
        <taxon>Chordata</taxon>
        <taxon>Craniata</taxon>
        <taxon>Vertebrata</taxon>
        <taxon>Euteleostomi</taxon>
        <taxon>Archelosauria</taxon>
        <taxon>Archosauria</taxon>
        <taxon>Crocodylia</taxon>
        <taxon>Alligatoridae</taxon>
        <taxon>Alligatorinae</taxon>
        <taxon>Alligator</taxon>
    </lineage>
</organism>
<reference evidence="3" key="1">
    <citation type="submission" date="2025-08" db="UniProtKB">
        <authorList>
            <consortium name="RefSeq"/>
        </authorList>
    </citation>
    <scope>IDENTIFICATION</scope>
</reference>
<proteinExistence type="predicted"/>
<dbReference type="Proteomes" id="UP000189705">
    <property type="component" value="Unplaced"/>
</dbReference>
<accession>A0A3Q0FNB5</accession>
<sequence>MPEQLSTSQEIDDAEAGSSRLWLPHSSTTETGASQLSNKVQKKNHLKKILKKLSLLKLIKQADRRILRLRVLASRCWKLLTFKKPASLAPGPAGTRMSSMEPKKPGVDADTSPVVNTTTETDPDITDVRPTTHPNVETAPIVEDADPVTIAGDDMEIDADIVDARPASEDDMMTDANLVLCNPEPPLEVQPEIQEWRACFEGLPQRLHVPAPKVLCRPAVQRWIKPCCTRSCGQTLEHPPTVWYRE</sequence>
<dbReference type="PANTHER" id="PTHR15562:SF0">
    <property type="entry name" value="TP53-TARGET GENE 5 PROTEIN"/>
    <property type="match status" value="1"/>
</dbReference>
<evidence type="ECO:0000313" key="2">
    <source>
        <dbReference type="Proteomes" id="UP000189705"/>
    </source>
</evidence>
<feature type="compositionally biased region" description="Polar residues" evidence="1">
    <location>
        <begin position="25"/>
        <end position="36"/>
    </location>
</feature>
<dbReference type="InterPro" id="IPR029290">
    <property type="entry name" value="TP53TG5"/>
</dbReference>
<dbReference type="InParanoid" id="A0A3Q0FNB5"/>
<feature type="region of interest" description="Disordered" evidence="1">
    <location>
        <begin position="1"/>
        <end position="41"/>
    </location>
</feature>
<dbReference type="AlphaFoldDB" id="A0A3Q0FNB5"/>
<name>A0A3Q0FNB5_ALLSI</name>
<evidence type="ECO:0000256" key="1">
    <source>
        <dbReference type="SAM" id="MobiDB-lite"/>
    </source>
</evidence>
<dbReference type="GeneID" id="112548006"/>
<dbReference type="PANTHER" id="PTHR15562">
    <property type="entry name" value="TP53-TARGET GENE 5 PROTEIN"/>
    <property type="match status" value="1"/>
</dbReference>
<evidence type="ECO:0000313" key="3">
    <source>
        <dbReference type="RefSeq" id="XP_025047680.1"/>
    </source>
</evidence>
<gene>
    <name evidence="3" type="primary">TP53TG5</name>
</gene>
<feature type="region of interest" description="Disordered" evidence="1">
    <location>
        <begin position="90"/>
        <end position="134"/>
    </location>
</feature>